<dbReference type="InterPro" id="IPR055348">
    <property type="entry name" value="DctQ"/>
</dbReference>
<dbReference type="EMBL" id="JACXIZ010000008">
    <property type="protein sequence ID" value="MBD2844175.1"/>
    <property type="molecule type" value="Genomic_DNA"/>
</dbReference>
<evidence type="ECO:0000259" key="10">
    <source>
        <dbReference type="Pfam" id="PF04290"/>
    </source>
</evidence>
<organism evidence="11 12">
    <name type="scientific">Paenibacillus sabuli</name>
    <dbReference type="NCBI Taxonomy" id="2772509"/>
    <lineage>
        <taxon>Bacteria</taxon>
        <taxon>Bacillati</taxon>
        <taxon>Bacillota</taxon>
        <taxon>Bacilli</taxon>
        <taxon>Bacillales</taxon>
        <taxon>Paenibacillaceae</taxon>
        <taxon>Paenibacillus</taxon>
    </lineage>
</organism>
<keyword evidence="6 9" id="KW-1133">Transmembrane helix</keyword>
<evidence type="ECO:0000313" key="11">
    <source>
        <dbReference type="EMBL" id="MBD2844175.1"/>
    </source>
</evidence>
<dbReference type="AlphaFoldDB" id="A0A927BR12"/>
<evidence type="ECO:0000256" key="5">
    <source>
        <dbReference type="ARBA" id="ARBA00022692"/>
    </source>
</evidence>
<dbReference type="Pfam" id="PF04290">
    <property type="entry name" value="DctQ"/>
    <property type="match status" value="1"/>
</dbReference>
<evidence type="ECO:0000256" key="3">
    <source>
        <dbReference type="ARBA" id="ARBA00022475"/>
    </source>
</evidence>
<evidence type="ECO:0000256" key="7">
    <source>
        <dbReference type="ARBA" id="ARBA00023136"/>
    </source>
</evidence>
<sequence length="151" mass="17179">MRKGLHYIGYTLEFLTCLFLSATVLLTLIQVVYRFVLSMPLPWSQEVIMISFVWFVLFGAALSVKHKEHLKVELLDKAPPVVKRSLQAIELLVVFVFVLVFVYYGFLLVRDNLASGQQIGFLPIKVAYVYAALPISGLFMLYYAVKGLIVK</sequence>
<feature type="transmembrane region" description="Helical" evidence="9">
    <location>
        <begin position="47"/>
        <end position="64"/>
    </location>
</feature>
<evidence type="ECO:0000256" key="1">
    <source>
        <dbReference type="ARBA" id="ARBA00004429"/>
    </source>
</evidence>
<gene>
    <name evidence="11" type="ORF">IDH44_03160</name>
</gene>
<evidence type="ECO:0000256" key="6">
    <source>
        <dbReference type="ARBA" id="ARBA00022989"/>
    </source>
</evidence>
<evidence type="ECO:0000256" key="4">
    <source>
        <dbReference type="ARBA" id="ARBA00022519"/>
    </source>
</evidence>
<dbReference type="GO" id="GO:0022857">
    <property type="term" value="F:transmembrane transporter activity"/>
    <property type="evidence" value="ECO:0007669"/>
    <property type="project" value="TreeGrafter"/>
</dbReference>
<comment type="caution">
    <text evidence="11">The sequence shown here is derived from an EMBL/GenBank/DDBJ whole genome shotgun (WGS) entry which is preliminary data.</text>
</comment>
<dbReference type="Proteomes" id="UP000621560">
    <property type="component" value="Unassembled WGS sequence"/>
</dbReference>
<name>A0A927BR12_9BACL</name>
<dbReference type="PANTHER" id="PTHR35011:SF2">
    <property type="entry name" value="2,3-DIKETO-L-GULONATE TRAP TRANSPORTER SMALL PERMEASE PROTEIN YIAM"/>
    <property type="match status" value="1"/>
</dbReference>
<dbReference type="PANTHER" id="PTHR35011">
    <property type="entry name" value="2,3-DIKETO-L-GULONATE TRAP TRANSPORTER SMALL PERMEASE PROTEIN YIAM"/>
    <property type="match status" value="1"/>
</dbReference>
<keyword evidence="4" id="KW-0997">Cell inner membrane</keyword>
<reference evidence="11" key="1">
    <citation type="submission" date="2020-09" db="EMBL/GenBank/DDBJ databases">
        <title>A novel bacterium of genus Paenibacillus, isolated from South China Sea.</title>
        <authorList>
            <person name="Huang H."/>
            <person name="Mo K."/>
            <person name="Hu Y."/>
        </authorList>
    </citation>
    <scope>NUCLEOTIDE SEQUENCE</scope>
    <source>
        <strain evidence="11">IB182496</strain>
    </source>
</reference>
<dbReference type="GO" id="GO:0015740">
    <property type="term" value="P:C4-dicarboxylate transport"/>
    <property type="evidence" value="ECO:0007669"/>
    <property type="project" value="TreeGrafter"/>
</dbReference>
<keyword evidence="7 9" id="KW-0472">Membrane</keyword>
<proteinExistence type="inferred from homology"/>
<dbReference type="InterPro" id="IPR007387">
    <property type="entry name" value="TRAP_DctQ"/>
</dbReference>
<protein>
    <submittedName>
        <fullName evidence="11">TRAP transporter small permease</fullName>
    </submittedName>
</protein>
<keyword evidence="5 9" id="KW-0812">Transmembrane</keyword>
<feature type="transmembrane region" description="Helical" evidence="9">
    <location>
        <begin position="12"/>
        <end position="35"/>
    </location>
</feature>
<comment type="similarity">
    <text evidence="8">Belongs to the TRAP transporter small permease family.</text>
</comment>
<dbReference type="GO" id="GO:0005886">
    <property type="term" value="C:plasma membrane"/>
    <property type="evidence" value="ECO:0007669"/>
    <property type="project" value="UniProtKB-SubCell"/>
</dbReference>
<keyword evidence="12" id="KW-1185">Reference proteome</keyword>
<evidence type="ECO:0000256" key="2">
    <source>
        <dbReference type="ARBA" id="ARBA00022448"/>
    </source>
</evidence>
<feature type="transmembrane region" description="Helical" evidence="9">
    <location>
        <begin position="85"/>
        <end position="106"/>
    </location>
</feature>
<comment type="subcellular location">
    <subcellularLocation>
        <location evidence="1">Cell inner membrane</location>
        <topology evidence="1">Multi-pass membrane protein</topology>
    </subcellularLocation>
</comment>
<feature type="transmembrane region" description="Helical" evidence="9">
    <location>
        <begin position="126"/>
        <end position="145"/>
    </location>
</feature>
<evidence type="ECO:0000256" key="9">
    <source>
        <dbReference type="SAM" id="Phobius"/>
    </source>
</evidence>
<keyword evidence="2" id="KW-0813">Transport</keyword>
<feature type="domain" description="Tripartite ATP-independent periplasmic transporters DctQ component" evidence="10">
    <location>
        <begin position="24"/>
        <end position="147"/>
    </location>
</feature>
<keyword evidence="3" id="KW-1003">Cell membrane</keyword>
<evidence type="ECO:0000256" key="8">
    <source>
        <dbReference type="ARBA" id="ARBA00038436"/>
    </source>
</evidence>
<accession>A0A927BR12</accession>
<dbReference type="RefSeq" id="WP_190914622.1">
    <property type="nucleotide sequence ID" value="NZ_JACXIZ010000008.1"/>
</dbReference>
<evidence type="ECO:0000313" key="12">
    <source>
        <dbReference type="Proteomes" id="UP000621560"/>
    </source>
</evidence>